<accession>A0ABM1NB10</accession>
<dbReference type="InterPro" id="IPR013783">
    <property type="entry name" value="Ig-like_fold"/>
</dbReference>
<feature type="chain" id="PRO_5046293493" evidence="1">
    <location>
        <begin position="23"/>
        <end position="306"/>
    </location>
</feature>
<evidence type="ECO:0000313" key="3">
    <source>
        <dbReference type="Proteomes" id="UP000695000"/>
    </source>
</evidence>
<dbReference type="InterPro" id="IPR037448">
    <property type="entry name" value="Zig-8"/>
</dbReference>
<feature type="domain" description="Ig-like" evidence="2">
    <location>
        <begin position="65"/>
        <end position="161"/>
    </location>
</feature>
<name>A0ABM1NB10_NICVS</name>
<gene>
    <name evidence="4" type="primary">LOC108567827</name>
</gene>
<evidence type="ECO:0000259" key="2">
    <source>
        <dbReference type="PROSITE" id="PS50835"/>
    </source>
</evidence>
<dbReference type="InterPro" id="IPR007110">
    <property type="entry name" value="Ig-like_dom"/>
</dbReference>
<protein>
    <submittedName>
        <fullName evidence="4">Contactin-3-like</fullName>
    </submittedName>
</protein>
<dbReference type="InterPro" id="IPR003598">
    <property type="entry name" value="Ig_sub2"/>
</dbReference>
<dbReference type="Pfam" id="PF13927">
    <property type="entry name" value="Ig_3"/>
    <property type="match status" value="1"/>
</dbReference>
<dbReference type="SUPFAM" id="SSF48726">
    <property type="entry name" value="Immunoglobulin"/>
    <property type="match status" value="2"/>
</dbReference>
<reference evidence="4" key="1">
    <citation type="submission" date="2025-08" db="UniProtKB">
        <authorList>
            <consortium name="RefSeq"/>
        </authorList>
    </citation>
    <scope>IDENTIFICATION</scope>
    <source>
        <tissue evidence="4">Whole Larva</tissue>
    </source>
</reference>
<dbReference type="SMART" id="SM00409">
    <property type="entry name" value="IG"/>
    <property type="match status" value="2"/>
</dbReference>
<dbReference type="Pfam" id="PF07679">
    <property type="entry name" value="I-set"/>
    <property type="match status" value="1"/>
</dbReference>
<evidence type="ECO:0000313" key="4">
    <source>
        <dbReference type="RefSeq" id="XP_017784010.1"/>
    </source>
</evidence>
<keyword evidence="1" id="KW-0732">Signal</keyword>
<dbReference type="InterPro" id="IPR003599">
    <property type="entry name" value="Ig_sub"/>
</dbReference>
<sequence>MNKLAGLPLLLALIAALGISDARHSRRRGFLPESQYAKVQKDLIAELSRGGSRLHAGPNSIRSGPEISKLQNRLFLSPNYTLVEAQTRTTAALHCEVQDIGNCTVTWKRIKDYQILTFGLLTYSSDNRFFARNGKGSKDWSLHIRYVDKGDAGIYECQVSSHPPSSIFVELKLVEAHAEIVGGSDKIVKSGSPLLLTCVLQKSTEVPEYIFWYHGQRMINYDLGGGAAVRHGRHGSELLIPSAEIRHSGNYSCVPSNARPDSVNVHVLHSEKPAAMQHGSKSSQGASRSCPIVLLLALYSLLSSRT</sequence>
<evidence type="ECO:0000256" key="1">
    <source>
        <dbReference type="SAM" id="SignalP"/>
    </source>
</evidence>
<dbReference type="InterPro" id="IPR013098">
    <property type="entry name" value="Ig_I-set"/>
</dbReference>
<dbReference type="PROSITE" id="PS50835">
    <property type="entry name" value="IG_LIKE"/>
    <property type="match status" value="2"/>
</dbReference>
<dbReference type="SMART" id="SM00408">
    <property type="entry name" value="IGc2"/>
    <property type="match status" value="2"/>
</dbReference>
<organism evidence="3 4">
    <name type="scientific">Nicrophorus vespilloides</name>
    <name type="common">Boreal carrion beetle</name>
    <dbReference type="NCBI Taxonomy" id="110193"/>
    <lineage>
        <taxon>Eukaryota</taxon>
        <taxon>Metazoa</taxon>
        <taxon>Ecdysozoa</taxon>
        <taxon>Arthropoda</taxon>
        <taxon>Hexapoda</taxon>
        <taxon>Insecta</taxon>
        <taxon>Pterygota</taxon>
        <taxon>Neoptera</taxon>
        <taxon>Endopterygota</taxon>
        <taxon>Coleoptera</taxon>
        <taxon>Polyphaga</taxon>
        <taxon>Staphyliniformia</taxon>
        <taxon>Silphidae</taxon>
        <taxon>Nicrophorinae</taxon>
        <taxon>Nicrophorus</taxon>
    </lineage>
</organism>
<dbReference type="Gene3D" id="2.60.40.10">
    <property type="entry name" value="Immunoglobulins"/>
    <property type="match status" value="2"/>
</dbReference>
<dbReference type="InterPro" id="IPR036179">
    <property type="entry name" value="Ig-like_dom_sf"/>
</dbReference>
<feature type="domain" description="Ig-like" evidence="2">
    <location>
        <begin position="164"/>
        <end position="264"/>
    </location>
</feature>
<dbReference type="Proteomes" id="UP000695000">
    <property type="component" value="Unplaced"/>
</dbReference>
<feature type="signal peptide" evidence="1">
    <location>
        <begin position="1"/>
        <end position="22"/>
    </location>
</feature>
<dbReference type="RefSeq" id="XP_017784010.1">
    <property type="nucleotide sequence ID" value="XM_017928521.1"/>
</dbReference>
<dbReference type="PANTHER" id="PTHR23279">
    <property type="entry name" value="DEFECTIVE PROBOSCIS EXTENSION RESPONSE DPR -RELATED"/>
    <property type="match status" value="1"/>
</dbReference>
<dbReference type="GeneID" id="108567827"/>
<keyword evidence="3" id="KW-1185">Reference proteome</keyword>
<dbReference type="PANTHER" id="PTHR23279:SF37">
    <property type="entry name" value="DEFECTIVE PROBOSCIS EXTENSION RESPONSE 13, ISOFORM B"/>
    <property type="match status" value="1"/>
</dbReference>
<proteinExistence type="predicted"/>